<dbReference type="Proteomes" id="UP001497482">
    <property type="component" value="Chromosome 22"/>
</dbReference>
<evidence type="ECO:0000256" key="11">
    <source>
        <dbReference type="PROSITE-ProRule" id="PRU00076"/>
    </source>
</evidence>
<dbReference type="Pfam" id="PF00008">
    <property type="entry name" value="EGF"/>
    <property type="match status" value="1"/>
</dbReference>
<dbReference type="GO" id="GO:0007601">
    <property type="term" value="P:visual perception"/>
    <property type="evidence" value="ECO:0007669"/>
    <property type="project" value="InterPro"/>
</dbReference>
<keyword evidence="13" id="KW-1133">Transmembrane helix</keyword>
<keyword evidence="13" id="KW-0812">Transmembrane</keyword>
<dbReference type="PANTHER" id="PTHR12199:SF4">
    <property type="entry name" value="INTERPHOTORECEPTOR MATRIX PROTEOGLYCAN 2"/>
    <property type="match status" value="1"/>
</dbReference>
<feature type="region of interest" description="Disordered" evidence="12">
    <location>
        <begin position="338"/>
        <end position="376"/>
    </location>
</feature>
<dbReference type="Pfam" id="PF01390">
    <property type="entry name" value="SEA"/>
    <property type="match status" value="1"/>
</dbReference>
<dbReference type="EMBL" id="OZ035844">
    <property type="protein sequence ID" value="CAL1597991.1"/>
    <property type="molecule type" value="Genomic_DNA"/>
</dbReference>
<keyword evidence="5" id="KW-0272">Extracellular matrix</keyword>
<organism evidence="16 17">
    <name type="scientific">Knipowitschia caucasica</name>
    <name type="common">Caucasian dwarf goby</name>
    <name type="synonym">Pomatoschistus caucasicus</name>
    <dbReference type="NCBI Taxonomy" id="637954"/>
    <lineage>
        <taxon>Eukaryota</taxon>
        <taxon>Metazoa</taxon>
        <taxon>Chordata</taxon>
        <taxon>Craniata</taxon>
        <taxon>Vertebrata</taxon>
        <taxon>Euteleostomi</taxon>
        <taxon>Actinopterygii</taxon>
        <taxon>Neopterygii</taxon>
        <taxon>Teleostei</taxon>
        <taxon>Neoteleostei</taxon>
        <taxon>Acanthomorphata</taxon>
        <taxon>Gobiaria</taxon>
        <taxon>Gobiiformes</taxon>
        <taxon>Gobioidei</taxon>
        <taxon>Gobiidae</taxon>
        <taxon>Gobiinae</taxon>
        <taxon>Knipowitschia</taxon>
    </lineage>
</organism>
<evidence type="ECO:0000256" key="4">
    <source>
        <dbReference type="ARBA" id="ARBA00022525"/>
    </source>
</evidence>
<dbReference type="InterPro" id="IPR000742">
    <property type="entry name" value="EGF"/>
</dbReference>
<dbReference type="SUPFAM" id="SSF82671">
    <property type="entry name" value="SEA domain"/>
    <property type="match status" value="1"/>
</dbReference>
<evidence type="ECO:0000313" key="16">
    <source>
        <dbReference type="EMBL" id="CAL1597991.1"/>
    </source>
</evidence>
<evidence type="ECO:0000256" key="13">
    <source>
        <dbReference type="SAM" id="Phobius"/>
    </source>
</evidence>
<keyword evidence="10" id="KW-0966">Cell projection</keyword>
<dbReference type="InterPro" id="IPR039861">
    <property type="entry name" value="IMPG"/>
</dbReference>
<keyword evidence="8" id="KW-0677">Repeat</keyword>
<feature type="compositionally biased region" description="Pro residues" evidence="12">
    <location>
        <begin position="347"/>
        <end position="358"/>
    </location>
</feature>
<evidence type="ECO:0000256" key="7">
    <source>
        <dbReference type="ARBA" id="ARBA00022729"/>
    </source>
</evidence>
<protein>
    <recommendedName>
        <fullName evidence="18">Interphotoreceptor matrix proteoglycan 2</fullName>
    </recommendedName>
</protein>
<dbReference type="AlphaFoldDB" id="A0AAV2L6Z0"/>
<proteinExistence type="predicted"/>
<keyword evidence="11" id="KW-0245">EGF-like domain</keyword>
<evidence type="ECO:0000313" key="17">
    <source>
        <dbReference type="Proteomes" id="UP001497482"/>
    </source>
</evidence>
<dbReference type="PROSITE" id="PS50024">
    <property type="entry name" value="SEA"/>
    <property type="match status" value="1"/>
</dbReference>
<evidence type="ECO:0000256" key="9">
    <source>
        <dbReference type="ARBA" id="ARBA00023180"/>
    </source>
</evidence>
<feature type="domain" description="EGF-like" evidence="15">
    <location>
        <begin position="225"/>
        <end position="267"/>
    </location>
</feature>
<gene>
    <name evidence="16" type="ORF">KC01_LOCUS26451</name>
</gene>
<dbReference type="InterPro" id="IPR000082">
    <property type="entry name" value="SEA_dom"/>
</dbReference>
<keyword evidence="7" id="KW-0732">Signal</keyword>
<dbReference type="SMART" id="SM00200">
    <property type="entry name" value="SEA"/>
    <property type="match status" value="1"/>
</dbReference>
<feature type="domain" description="SEA" evidence="14">
    <location>
        <begin position="71"/>
        <end position="184"/>
    </location>
</feature>
<evidence type="ECO:0008006" key="18">
    <source>
        <dbReference type="Google" id="ProtNLM"/>
    </source>
</evidence>
<evidence type="ECO:0000259" key="14">
    <source>
        <dbReference type="PROSITE" id="PS50024"/>
    </source>
</evidence>
<feature type="transmembrane region" description="Helical" evidence="13">
    <location>
        <begin position="274"/>
        <end position="297"/>
    </location>
</feature>
<dbReference type="GO" id="GO:0033165">
    <property type="term" value="C:interphotoreceptor matrix"/>
    <property type="evidence" value="ECO:0007669"/>
    <property type="project" value="UniProtKB-SubCell"/>
</dbReference>
<evidence type="ECO:0000256" key="6">
    <source>
        <dbReference type="ARBA" id="ARBA00022674"/>
    </source>
</evidence>
<keyword evidence="6" id="KW-0358">Heparin-binding</keyword>
<evidence type="ECO:0000256" key="3">
    <source>
        <dbReference type="ARBA" id="ARBA00004593"/>
    </source>
</evidence>
<keyword evidence="4" id="KW-0964">Secreted</keyword>
<dbReference type="GO" id="GO:0008201">
    <property type="term" value="F:heparin binding"/>
    <property type="evidence" value="ECO:0007669"/>
    <property type="project" value="UniProtKB-KW"/>
</dbReference>
<name>A0AAV2L6Z0_KNICA</name>
<keyword evidence="13" id="KW-0472">Membrane</keyword>
<sequence length="393" mass="43647">MSAGTDVVENSGSVRLFSDDFSNSFDVSFGLVPFGSEGKEGGEGSAVSPGDGQVVGSIPGKAETLHTRPERDLTVFFSLRVTNMVFSQDLFDKNSQEYRRLEERFENLLVPYLEAHLQHFQALQILSFSNGSVVVNSRLRFLAPVRRGLSTAVLLLLKDFASTAQRTMDLSIDKSSLDVEPGFRADACKFLACNQFSRCHLNEVSREPECVCLPGYQSVSGLPCASLCQTQPDYCHHQGTCAVVPGRGATCRCLVGDSWYFRGDRCEDFVSEKLVVIGAVASILCFLLVTAVIVYFLSRFLRQLESDDYSDAFSSDSPKWSRSQFPVQSESPVLPQAYRRHDDQLQSPPPYTQAPPRFPEYSATSRQDRHFTGPTDDLIQTTLYLERRGSSST</sequence>
<dbReference type="Gene3D" id="3.30.70.960">
    <property type="entry name" value="SEA domain"/>
    <property type="match status" value="1"/>
</dbReference>
<reference evidence="16 17" key="1">
    <citation type="submission" date="2024-04" db="EMBL/GenBank/DDBJ databases">
        <authorList>
            <person name="Waldvogel A.-M."/>
            <person name="Schoenle A."/>
        </authorList>
    </citation>
    <scope>NUCLEOTIDE SEQUENCE [LARGE SCALE GENOMIC DNA]</scope>
</reference>
<dbReference type="PANTHER" id="PTHR12199">
    <property type="entry name" value="INTERPHOTORECEPTOR MATRIX PROTEOGLYCAN"/>
    <property type="match status" value="1"/>
</dbReference>
<evidence type="ECO:0000256" key="2">
    <source>
        <dbReference type="ARBA" id="ARBA00004504"/>
    </source>
</evidence>
<dbReference type="GO" id="GO:0001917">
    <property type="term" value="C:photoreceptor inner segment"/>
    <property type="evidence" value="ECO:0007669"/>
    <property type="project" value="UniProtKB-SubCell"/>
</dbReference>
<comment type="caution">
    <text evidence="11">Lacks conserved residue(s) required for the propagation of feature annotation.</text>
</comment>
<dbReference type="GO" id="GO:0005540">
    <property type="term" value="F:hyaluronic acid binding"/>
    <property type="evidence" value="ECO:0007669"/>
    <property type="project" value="TreeGrafter"/>
</dbReference>
<evidence type="ECO:0000256" key="5">
    <source>
        <dbReference type="ARBA" id="ARBA00022530"/>
    </source>
</evidence>
<evidence type="ECO:0000256" key="10">
    <source>
        <dbReference type="ARBA" id="ARBA00023273"/>
    </source>
</evidence>
<dbReference type="PROSITE" id="PS50026">
    <property type="entry name" value="EGF_3"/>
    <property type="match status" value="1"/>
</dbReference>
<evidence type="ECO:0000256" key="8">
    <source>
        <dbReference type="ARBA" id="ARBA00022737"/>
    </source>
</evidence>
<dbReference type="GO" id="GO:0001750">
    <property type="term" value="C:photoreceptor outer segment"/>
    <property type="evidence" value="ECO:0007669"/>
    <property type="project" value="UniProtKB-SubCell"/>
</dbReference>
<accession>A0AAV2L6Z0</accession>
<keyword evidence="9" id="KW-0325">Glycoprotein</keyword>
<evidence type="ECO:0000256" key="12">
    <source>
        <dbReference type="SAM" id="MobiDB-lite"/>
    </source>
</evidence>
<dbReference type="InterPro" id="IPR036364">
    <property type="entry name" value="SEA_dom_sf"/>
</dbReference>
<comment type="subcellular location">
    <subcellularLocation>
        <location evidence="2">Cell projection</location>
        <location evidence="2">Cilium</location>
        <location evidence="2">Photoreceptor outer segment</location>
    </subcellularLocation>
    <subcellularLocation>
        <location evidence="1">Photoreceptor inner segment</location>
    </subcellularLocation>
    <subcellularLocation>
        <location evidence="3">Secreted</location>
        <location evidence="3">Extracellular space</location>
        <location evidence="3">Extracellular matrix</location>
        <location evidence="3">Interphotoreceptor matrix</location>
    </subcellularLocation>
</comment>
<evidence type="ECO:0000259" key="15">
    <source>
        <dbReference type="PROSITE" id="PS50026"/>
    </source>
</evidence>
<keyword evidence="17" id="KW-1185">Reference proteome</keyword>
<evidence type="ECO:0000256" key="1">
    <source>
        <dbReference type="ARBA" id="ARBA00004437"/>
    </source>
</evidence>